<keyword evidence="4" id="KW-1185">Reference proteome</keyword>
<dbReference type="Proteomes" id="UP001500956">
    <property type="component" value="Unassembled WGS sequence"/>
</dbReference>
<keyword evidence="3" id="KW-0808">Transferase</keyword>
<dbReference type="InterPro" id="IPR038576">
    <property type="entry name" value="Methyltransf_Zn-bd_dom_put_sf"/>
</dbReference>
<evidence type="ECO:0000259" key="2">
    <source>
        <dbReference type="Pfam" id="PF08484"/>
    </source>
</evidence>
<accession>A0ABP8Y1N4</accession>
<dbReference type="InterPro" id="IPR013691">
    <property type="entry name" value="MeTrfase_14"/>
</dbReference>
<feature type="domain" description="C-methyltransferase" evidence="2">
    <location>
        <begin position="244"/>
        <end position="388"/>
    </location>
</feature>
<organism evidence="3 4">
    <name type="scientific">Isoptericola chiayiensis</name>
    <dbReference type="NCBI Taxonomy" id="579446"/>
    <lineage>
        <taxon>Bacteria</taxon>
        <taxon>Bacillati</taxon>
        <taxon>Actinomycetota</taxon>
        <taxon>Actinomycetes</taxon>
        <taxon>Micrococcales</taxon>
        <taxon>Promicromonosporaceae</taxon>
        <taxon>Isoptericola</taxon>
    </lineage>
</organism>
<reference evidence="4" key="1">
    <citation type="journal article" date="2019" name="Int. J. Syst. Evol. Microbiol.">
        <title>The Global Catalogue of Microorganisms (GCM) 10K type strain sequencing project: providing services to taxonomists for standard genome sequencing and annotation.</title>
        <authorList>
            <consortium name="The Broad Institute Genomics Platform"/>
            <consortium name="The Broad Institute Genome Sequencing Center for Infectious Disease"/>
            <person name="Wu L."/>
            <person name="Ma J."/>
        </authorList>
    </citation>
    <scope>NUCLEOTIDE SEQUENCE [LARGE SCALE GENOMIC DNA]</scope>
    <source>
        <strain evidence="4">JCM 18063</strain>
    </source>
</reference>
<dbReference type="EMBL" id="BAABID010000004">
    <property type="protein sequence ID" value="GAA4720029.1"/>
    <property type="molecule type" value="Genomic_DNA"/>
</dbReference>
<dbReference type="Gene3D" id="6.20.50.110">
    <property type="entry name" value="Methyltransferase, zinc-binding domain"/>
    <property type="match status" value="1"/>
</dbReference>
<sequence>MNSGAGPRGSFVGSGPSPAWRCRWCRGAEGSVVLDLGAQPPADRFPAATDPVEDALFPLRMVLCDRCGLAQLEEDETRADEPRGVEPEALVAQARAAVADLTRAGFVERGARVEEHGSPHGGSWWAPVRDAVPGVVVAGGGPADLVVDSLGLMHEPDLRSAWLRRVREMSAEGVLALHLHPLSTIMRDGTWNVLRHGHYSYLSVTMTVEMARSSELTPVGAWRYPLYGGTWVLAFARSASVRAASVPPEVSSVIERALEDESALGVRDPAAVALLGRGVTASTAALRAWLDGCGDSVVVGYGAASRAVSLFAATGITVRDVRAVVDSSEAKRGLSMPGSGRPRVPIVGPEAFAELRPDHVLLFVPDLLDEVRRAYPQIEAAGARWVLAEPEPFVVPPLSGT</sequence>
<evidence type="ECO:0000313" key="4">
    <source>
        <dbReference type="Proteomes" id="UP001500956"/>
    </source>
</evidence>
<feature type="domain" description="Methyltransferase putative zinc binding" evidence="1">
    <location>
        <begin position="22"/>
        <end position="76"/>
    </location>
</feature>
<name>A0ABP8Y1N4_9MICO</name>
<keyword evidence="3" id="KW-0489">Methyltransferase</keyword>
<dbReference type="Gene3D" id="3.40.50.720">
    <property type="entry name" value="NAD(P)-binding Rossmann-like Domain"/>
    <property type="match status" value="1"/>
</dbReference>
<evidence type="ECO:0000313" key="3">
    <source>
        <dbReference type="EMBL" id="GAA4720029.1"/>
    </source>
</evidence>
<dbReference type="GO" id="GO:0032259">
    <property type="term" value="P:methylation"/>
    <property type="evidence" value="ECO:0007669"/>
    <property type="project" value="UniProtKB-KW"/>
</dbReference>
<proteinExistence type="predicted"/>
<comment type="caution">
    <text evidence="3">The sequence shown here is derived from an EMBL/GenBank/DDBJ whole genome shotgun (WGS) entry which is preliminary data.</text>
</comment>
<dbReference type="Pfam" id="PF08421">
    <property type="entry name" value="Methyltransf_13"/>
    <property type="match status" value="1"/>
</dbReference>
<gene>
    <name evidence="3" type="ORF">GCM10023216_05980</name>
</gene>
<dbReference type="GO" id="GO:0008168">
    <property type="term" value="F:methyltransferase activity"/>
    <property type="evidence" value="ECO:0007669"/>
    <property type="project" value="UniProtKB-KW"/>
</dbReference>
<dbReference type="Pfam" id="PF08484">
    <property type="entry name" value="Methyltransf_14"/>
    <property type="match status" value="1"/>
</dbReference>
<protein>
    <submittedName>
        <fullName evidence="3">Class I SAM-dependent methyltransferase</fullName>
    </submittedName>
</protein>
<dbReference type="InterPro" id="IPR013630">
    <property type="entry name" value="Methyltransf_Zn-bd_dom_put"/>
</dbReference>
<dbReference type="RefSeq" id="WP_172148621.1">
    <property type="nucleotide sequence ID" value="NZ_BAABID010000004.1"/>
</dbReference>
<evidence type="ECO:0000259" key="1">
    <source>
        <dbReference type="Pfam" id="PF08421"/>
    </source>
</evidence>